<keyword evidence="2" id="KW-0732">Signal</keyword>
<accession>A0A940IC24</accession>
<sequence>MRAIIVSLLFAICAISTTFGVTAGDSLIIGGGANDVIVPTEATDFIPASELLKREPDNTECATAVFANALASTADQVSESDDELIIQQWIYQTFQNPDVLQSVMACPEFANAAEDDTITFLPIRYVFPGGREIVINYETQPKILAQRITLGEKRELPALDPNPRIDPNGTDVWTNTDPAWYGIMVVQSGTLDEFIGPDKNNTISIKWINDNIDAIFPQGGKCTSKSAIAGNREMINLATSETVGIEDDTNDYYVAGDVNLQWISYLEISLDVAITVLTMGGGQVVLGLTKSARASRALQNLRRTMQTLRQMDSVRDYIRLTQLHAKALEELRKINKLIALDDLSKIDRLTNARAYTRKLNELRALFETTDVDKLRILDELISLDRTADAAEYTRRLNELRTLDNLEGTADATARASKLDEIQNYEKTLREMERTDDNVRRYRNATDAYSNLNQYRRTLRSLSTPQRGNIIARAWRAMRASSTGNKTIQKATKVARSSKLSGRIRDWLFDSTLANAGALARLERTGGLIYGALKFLGGMYDWTETSTDEFTSGIEFKPLTLLSADDLQGQENVVNHGMWLMWAGNAYTAADDDAAFLQAMDFANKFHYNLEKIQDEQGIHACDVDIFVVRPVIRNPDTENAELYYLVMNDEPWTTSETDE</sequence>
<reference evidence="3" key="2">
    <citation type="journal article" date="2021" name="PeerJ">
        <title>Extensive microbial diversity within the chicken gut microbiome revealed by metagenomics and culture.</title>
        <authorList>
            <person name="Gilroy R."/>
            <person name="Ravi A."/>
            <person name="Getino M."/>
            <person name="Pursley I."/>
            <person name="Horton D.L."/>
            <person name="Alikhan N.F."/>
            <person name="Baker D."/>
            <person name="Gharbi K."/>
            <person name="Hall N."/>
            <person name="Watson M."/>
            <person name="Adriaenssens E.M."/>
            <person name="Foster-Nyarko E."/>
            <person name="Jarju S."/>
            <person name="Secka A."/>
            <person name="Antonio M."/>
            <person name="Oren A."/>
            <person name="Chaudhuri R.R."/>
            <person name="La Ragione R."/>
            <person name="Hildebrand F."/>
            <person name="Pallen M.J."/>
        </authorList>
    </citation>
    <scope>NUCLEOTIDE SEQUENCE</scope>
    <source>
        <strain evidence="3">B1-16210</strain>
    </source>
</reference>
<dbReference type="Proteomes" id="UP000721442">
    <property type="component" value="Unassembled WGS sequence"/>
</dbReference>
<name>A0A940IC24_9PROT</name>
<feature type="signal peptide" evidence="2">
    <location>
        <begin position="1"/>
        <end position="23"/>
    </location>
</feature>
<evidence type="ECO:0000313" key="3">
    <source>
        <dbReference type="EMBL" id="MBO8407297.1"/>
    </source>
</evidence>
<evidence type="ECO:0000256" key="1">
    <source>
        <dbReference type="SAM" id="Coils"/>
    </source>
</evidence>
<feature type="chain" id="PRO_5036722235" evidence="2">
    <location>
        <begin position="24"/>
        <end position="659"/>
    </location>
</feature>
<proteinExistence type="predicted"/>
<organism evidence="3 4">
    <name type="scientific">Candidatus Enterousia excrementavium</name>
    <dbReference type="NCBI Taxonomy" id="2840789"/>
    <lineage>
        <taxon>Bacteria</taxon>
        <taxon>Pseudomonadati</taxon>
        <taxon>Pseudomonadota</taxon>
        <taxon>Alphaproteobacteria</taxon>
        <taxon>Candidatus Enterousia</taxon>
    </lineage>
</organism>
<reference evidence="3" key="1">
    <citation type="submission" date="2020-10" db="EMBL/GenBank/DDBJ databases">
        <authorList>
            <person name="Gilroy R."/>
        </authorList>
    </citation>
    <scope>NUCLEOTIDE SEQUENCE</scope>
    <source>
        <strain evidence="3">B1-16210</strain>
    </source>
</reference>
<gene>
    <name evidence="3" type="ORF">IAC77_02450</name>
</gene>
<evidence type="ECO:0000313" key="4">
    <source>
        <dbReference type="Proteomes" id="UP000721442"/>
    </source>
</evidence>
<evidence type="ECO:0000256" key="2">
    <source>
        <dbReference type="SAM" id="SignalP"/>
    </source>
</evidence>
<feature type="coiled-coil region" evidence="1">
    <location>
        <begin position="414"/>
        <end position="444"/>
    </location>
</feature>
<keyword evidence="1" id="KW-0175">Coiled coil</keyword>
<protein>
    <submittedName>
        <fullName evidence="3">Uncharacterized protein</fullName>
    </submittedName>
</protein>
<dbReference type="AlphaFoldDB" id="A0A940IC24"/>
<dbReference type="EMBL" id="JADINE010000031">
    <property type="protein sequence ID" value="MBO8407297.1"/>
    <property type="molecule type" value="Genomic_DNA"/>
</dbReference>
<comment type="caution">
    <text evidence="3">The sequence shown here is derived from an EMBL/GenBank/DDBJ whole genome shotgun (WGS) entry which is preliminary data.</text>
</comment>